<evidence type="ECO:0000256" key="3">
    <source>
        <dbReference type="ARBA" id="ARBA00022679"/>
    </source>
</evidence>
<evidence type="ECO:0000256" key="4">
    <source>
        <dbReference type="ARBA" id="ARBA00022960"/>
    </source>
</evidence>
<keyword evidence="3" id="KW-0808">Transferase</keyword>
<dbReference type="UniPathway" id="UPA00219"/>
<dbReference type="Gene3D" id="3.30.1150.10">
    <property type="match status" value="1"/>
</dbReference>
<dbReference type="RefSeq" id="WP_073046234.1">
    <property type="nucleotide sequence ID" value="NZ_FQUO01000016.1"/>
</dbReference>
<proteinExistence type="inferred from homology"/>
<dbReference type="InterPro" id="IPR005490">
    <property type="entry name" value="LD_TPept_cat_dom"/>
</dbReference>
<dbReference type="GO" id="GO:0016740">
    <property type="term" value="F:transferase activity"/>
    <property type="evidence" value="ECO:0007669"/>
    <property type="project" value="UniProtKB-KW"/>
</dbReference>
<accession>A0A1M5GDC9</accession>
<keyword evidence="5 7" id="KW-0573">Peptidoglycan synthesis</keyword>
<dbReference type="PANTHER" id="PTHR36699:SF1">
    <property type="entry name" value="L,D-TRANSPEPTIDASE YAFK-RELATED"/>
    <property type="match status" value="1"/>
</dbReference>
<keyword evidence="4 7" id="KW-0133">Cell shape</keyword>
<comment type="similarity">
    <text evidence="2">Belongs to the YkuD family.</text>
</comment>
<protein>
    <submittedName>
        <fullName evidence="10">Murein L,D-transpeptidase YafK</fullName>
    </submittedName>
</protein>
<feature type="domain" description="L,D-TPase catalytic" evidence="9">
    <location>
        <begin position="75"/>
        <end position="208"/>
    </location>
</feature>
<dbReference type="CDD" id="cd16913">
    <property type="entry name" value="YkuD_like"/>
    <property type="match status" value="1"/>
</dbReference>
<evidence type="ECO:0000256" key="7">
    <source>
        <dbReference type="PROSITE-ProRule" id="PRU01373"/>
    </source>
</evidence>
<feature type="active site" description="Nucleophile" evidence="7">
    <location>
        <position position="177"/>
    </location>
</feature>
<feature type="active site" description="Proton donor/acceptor" evidence="7">
    <location>
        <position position="169"/>
    </location>
</feature>
<dbReference type="SUPFAM" id="SSF74653">
    <property type="entry name" value="TolA/TonB C-terminal domain"/>
    <property type="match status" value="1"/>
</dbReference>
<evidence type="ECO:0000256" key="5">
    <source>
        <dbReference type="ARBA" id="ARBA00022984"/>
    </source>
</evidence>
<organism evidence="10 11">
    <name type="scientific">Cnuella takakiae</name>
    <dbReference type="NCBI Taxonomy" id="1302690"/>
    <lineage>
        <taxon>Bacteria</taxon>
        <taxon>Pseudomonadati</taxon>
        <taxon>Bacteroidota</taxon>
        <taxon>Chitinophagia</taxon>
        <taxon>Chitinophagales</taxon>
        <taxon>Chitinophagaceae</taxon>
        <taxon>Cnuella</taxon>
    </lineage>
</organism>
<dbReference type="PROSITE" id="PS52029">
    <property type="entry name" value="LD_TPASE"/>
    <property type="match status" value="1"/>
</dbReference>
<evidence type="ECO:0000256" key="6">
    <source>
        <dbReference type="ARBA" id="ARBA00023316"/>
    </source>
</evidence>
<dbReference type="Proteomes" id="UP000184368">
    <property type="component" value="Unassembled WGS sequence"/>
</dbReference>
<evidence type="ECO:0000256" key="1">
    <source>
        <dbReference type="ARBA" id="ARBA00004752"/>
    </source>
</evidence>
<dbReference type="GO" id="GO:0004180">
    <property type="term" value="F:carboxypeptidase activity"/>
    <property type="evidence" value="ECO:0007669"/>
    <property type="project" value="UniProtKB-ARBA"/>
</dbReference>
<dbReference type="STRING" id="1302690.BUE76_11095"/>
<comment type="pathway">
    <text evidence="1 7">Cell wall biogenesis; peptidoglycan biosynthesis.</text>
</comment>
<evidence type="ECO:0000313" key="10">
    <source>
        <dbReference type="EMBL" id="SHG01688.1"/>
    </source>
</evidence>
<dbReference type="GO" id="GO:0009252">
    <property type="term" value="P:peptidoglycan biosynthetic process"/>
    <property type="evidence" value="ECO:0007669"/>
    <property type="project" value="UniProtKB-UniPathway"/>
</dbReference>
<keyword evidence="8" id="KW-0732">Signal</keyword>
<dbReference type="InterPro" id="IPR038063">
    <property type="entry name" value="Transpep_catalytic_dom"/>
</dbReference>
<feature type="chain" id="PRO_5013382051" evidence="8">
    <location>
        <begin position="20"/>
        <end position="394"/>
    </location>
</feature>
<reference evidence="10 11" key="1">
    <citation type="submission" date="2016-11" db="EMBL/GenBank/DDBJ databases">
        <authorList>
            <person name="Jaros S."/>
            <person name="Januszkiewicz K."/>
            <person name="Wedrychowicz H."/>
        </authorList>
    </citation>
    <scope>NUCLEOTIDE SEQUENCE [LARGE SCALE GENOMIC DNA]</scope>
    <source>
        <strain evidence="10 11">DSM 26897</strain>
    </source>
</reference>
<keyword evidence="11" id="KW-1185">Reference proteome</keyword>
<name>A0A1M5GDC9_9BACT</name>
<dbReference type="OrthoDB" id="9809748at2"/>
<feature type="signal peptide" evidence="8">
    <location>
        <begin position="1"/>
        <end position="19"/>
    </location>
</feature>
<evidence type="ECO:0000313" key="11">
    <source>
        <dbReference type="Proteomes" id="UP000184368"/>
    </source>
</evidence>
<evidence type="ECO:0000256" key="2">
    <source>
        <dbReference type="ARBA" id="ARBA00005992"/>
    </source>
</evidence>
<dbReference type="EMBL" id="FQUO01000016">
    <property type="protein sequence ID" value="SHG01688.1"/>
    <property type="molecule type" value="Genomic_DNA"/>
</dbReference>
<gene>
    <name evidence="10" type="ORF">SAMN05444008_11627</name>
</gene>
<dbReference type="AlphaFoldDB" id="A0A1M5GDC9"/>
<evidence type="ECO:0000256" key="8">
    <source>
        <dbReference type="SAM" id="SignalP"/>
    </source>
</evidence>
<dbReference type="GO" id="GO:0008360">
    <property type="term" value="P:regulation of cell shape"/>
    <property type="evidence" value="ECO:0007669"/>
    <property type="project" value="UniProtKB-UniRule"/>
</dbReference>
<dbReference type="PANTHER" id="PTHR36699">
    <property type="entry name" value="LD-TRANSPEPTIDASE"/>
    <property type="match status" value="1"/>
</dbReference>
<sequence length="394" mass="44825">MKAPLLFLYSVLFFQLAQGQGTSVPAAMVTGNNLLPTFIDFQRSLPRPGDALRRKEDTLQKQFAAKGLDWPAKYLYIRNFKYDGQLEVWVKNDKKEQFKLFKNYRVCALAGSLGPKRMEGDYQVPEGFYYINEFNPRSSYHLSLGLNYPNPSDKVLSDMYKPGGDIFIHGSCVTVGCIPVNDQQIEELYILAAHARNAGQEFIPVHIFPIRYNNKRSADYLATLTKTDGDLKLHAENLELVYDHFEITRQLPIIMVNNHGDYRYEGLTKKLPPPPPPPKKAPRPHPQRVITNLADVVHQWPQFQGGNEHFLKYLEKMGKAMASQLPSGKKKAYVVVEFIVDQDGAPVNFKVIQGVDDEFNDELITVLEQMPAWKPAILNDKPVAKKIRQGFAVE</sequence>
<dbReference type="SUPFAM" id="SSF141523">
    <property type="entry name" value="L,D-transpeptidase catalytic domain-like"/>
    <property type="match status" value="1"/>
</dbReference>
<evidence type="ECO:0000259" key="9">
    <source>
        <dbReference type="PROSITE" id="PS52029"/>
    </source>
</evidence>
<dbReference type="GO" id="GO:0071555">
    <property type="term" value="P:cell wall organization"/>
    <property type="evidence" value="ECO:0007669"/>
    <property type="project" value="UniProtKB-UniRule"/>
</dbReference>
<dbReference type="Pfam" id="PF03734">
    <property type="entry name" value="YkuD"/>
    <property type="match status" value="1"/>
</dbReference>
<keyword evidence="6 7" id="KW-0961">Cell wall biogenesis/degradation</keyword>